<evidence type="ECO:0000259" key="2">
    <source>
        <dbReference type="PROSITE" id="PS50812"/>
    </source>
</evidence>
<feature type="domain" description="PWWP" evidence="2">
    <location>
        <begin position="141"/>
        <end position="224"/>
    </location>
</feature>
<dbReference type="GeneID" id="36537547"/>
<dbReference type="RefSeq" id="XP_024679563.1">
    <property type="nucleotide sequence ID" value="XM_024830221.1"/>
</dbReference>
<dbReference type="OMA" id="WPVIVCD"/>
<organism evidence="3 4">
    <name type="scientific">Aspergillus novofumigatus (strain IBT 16806)</name>
    <dbReference type="NCBI Taxonomy" id="1392255"/>
    <lineage>
        <taxon>Eukaryota</taxon>
        <taxon>Fungi</taxon>
        <taxon>Dikarya</taxon>
        <taxon>Ascomycota</taxon>
        <taxon>Pezizomycotina</taxon>
        <taxon>Eurotiomycetes</taxon>
        <taxon>Eurotiomycetidae</taxon>
        <taxon>Eurotiales</taxon>
        <taxon>Aspergillaceae</taxon>
        <taxon>Aspergillus</taxon>
        <taxon>Aspergillus subgen. Fumigati</taxon>
    </lineage>
</organism>
<feature type="compositionally biased region" description="Low complexity" evidence="1">
    <location>
        <begin position="338"/>
        <end position="354"/>
    </location>
</feature>
<dbReference type="Proteomes" id="UP000234474">
    <property type="component" value="Unassembled WGS sequence"/>
</dbReference>
<feature type="compositionally biased region" description="Basic and acidic residues" evidence="1">
    <location>
        <begin position="542"/>
        <end position="565"/>
    </location>
</feature>
<dbReference type="InterPro" id="IPR000313">
    <property type="entry name" value="PWWP_dom"/>
</dbReference>
<accession>A0A2I1C009</accession>
<name>A0A2I1C009_ASPN1</name>
<feature type="compositionally biased region" description="Basic and acidic residues" evidence="1">
    <location>
        <begin position="324"/>
        <end position="336"/>
    </location>
</feature>
<feature type="compositionally biased region" description="Basic and acidic residues" evidence="1">
    <location>
        <begin position="498"/>
        <end position="528"/>
    </location>
</feature>
<dbReference type="SUPFAM" id="SSF63748">
    <property type="entry name" value="Tudor/PWWP/MBT"/>
    <property type="match status" value="1"/>
</dbReference>
<feature type="compositionally biased region" description="Low complexity" evidence="1">
    <location>
        <begin position="88"/>
        <end position="107"/>
    </location>
</feature>
<dbReference type="GO" id="GO:0005739">
    <property type="term" value="C:mitochondrion"/>
    <property type="evidence" value="ECO:0007669"/>
    <property type="project" value="InterPro"/>
</dbReference>
<feature type="compositionally biased region" description="Basic and acidic residues" evidence="1">
    <location>
        <begin position="572"/>
        <end position="595"/>
    </location>
</feature>
<feature type="region of interest" description="Disordered" evidence="1">
    <location>
        <begin position="269"/>
        <end position="414"/>
    </location>
</feature>
<dbReference type="AlphaFoldDB" id="A0A2I1C009"/>
<reference evidence="4" key="1">
    <citation type="journal article" date="2018" name="Proc. Natl. Acad. Sci. U.S.A.">
        <title>Linking secondary metabolites to gene clusters through genome sequencing of six diverse Aspergillus species.</title>
        <authorList>
            <person name="Kaerboelling I."/>
            <person name="Vesth T.C."/>
            <person name="Frisvad J.C."/>
            <person name="Nybo J.L."/>
            <person name="Theobald S."/>
            <person name="Kuo A."/>
            <person name="Bowyer P."/>
            <person name="Matsuda Y."/>
            <person name="Mondo S."/>
            <person name="Lyhne E.K."/>
            <person name="Kogle M.E."/>
            <person name="Clum A."/>
            <person name="Lipzen A."/>
            <person name="Salamov A."/>
            <person name="Ngan C.Y."/>
            <person name="Daum C."/>
            <person name="Chiniquy J."/>
            <person name="Barry K."/>
            <person name="LaButti K."/>
            <person name="Haridas S."/>
            <person name="Simmons B.A."/>
            <person name="Magnuson J.K."/>
            <person name="Mortensen U.H."/>
            <person name="Larsen T.O."/>
            <person name="Grigoriev I.V."/>
            <person name="Baker S.E."/>
            <person name="Andersen M.R."/>
        </authorList>
    </citation>
    <scope>NUCLEOTIDE SEQUENCE [LARGE SCALE GENOMIC DNA]</scope>
    <source>
        <strain evidence="4">IBT 16806</strain>
    </source>
</reference>
<feature type="compositionally biased region" description="Basic and acidic residues" evidence="1">
    <location>
        <begin position="394"/>
        <end position="414"/>
    </location>
</feature>
<feature type="region of interest" description="Disordered" evidence="1">
    <location>
        <begin position="486"/>
        <end position="595"/>
    </location>
</feature>
<dbReference type="OrthoDB" id="62853at2759"/>
<dbReference type="EMBL" id="MSZS01000007">
    <property type="protein sequence ID" value="PKX90968.1"/>
    <property type="molecule type" value="Genomic_DNA"/>
</dbReference>
<feature type="compositionally biased region" description="Low complexity" evidence="1">
    <location>
        <begin position="362"/>
        <end position="380"/>
    </location>
</feature>
<dbReference type="InterPro" id="IPR026093">
    <property type="entry name" value="MGARP"/>
</dbReference>
<evidence type="ECO:0000256" key="1">
    <source>
        <dbReference type="SAM" id="MobiDB-lite"/>
    </source>
</evidence>
<dbReference type="Pfam" id="PF00855">
    <property type="entry name" value="PWWP"/>
    <property type="match status" value="1"/>
</dbReference>
<dbReference type="SMART" id="SM00293">
    <property type="entry name" value="PWWP"/>
    <property type="match status" value="1"/>
</dbReference>
<evidence type="ECO:0000313" key="4">
    <source>
        <dbReference type="Proteomes" id="UP000234474"/>
    </source>
</evidence>
<gene>
    <name evidence="3" type="ORF">P174DRAFT_463125</name>
</gene>
<dbReference type="PANTHER" id="PTHR22910">
    <property type="entry name" value="PROTEIN MGARP"/>
    <property type="match status" value="1"/>
</dbReference>
<protein>
    <recommendedName>
        <fullName evidence="2">PWWP domain-containing protein</fullName>
    </recommendedName>
</protein>
<proteinExistence type="predicted"/>
<evidence type="ECO:0000313" key="3">
    <source>
        <dbReference type="EMBL" id="PKX90968.1"/>
    </source>
</evidence>
<dbReference type="STRING" id="1392255.A0A2I1C009"/>
<feature type="compositionally biased region" description="Basic and acidic residues" evidence="1">
    <location>
        <begin position="60"/>
        <end position="87"/>
    </location>
</feature>
<feature type="region of interest" description="Disordered" evidence="1">
    <location>
        <begin position="1"/>
        <end position="133"/>
    </location>
</feature>
<comment type="caution">
    <text evidence="3">The sequence shown here is derived from an EMBL/GenBank/DDBJ whole genome shotgun (WGS) entry which is preliminary data.</text>
</comment>
<dbReference type="PROSITE" id="PS50812">
    <property type="entry name" value="PWWP"/>
    <property type="match status" value="1"/>
</dbReference>
<feature type="compositionally biased region" description="Acidic residues" evidence="1">
    <location>
        <begin position="298"/>
        <end position="311"/>
    </location>
</feature>
<dbReference type="PANTHER" id="PTHR22910:SF6">
    <property type="entry name" value="PROTEIN MGARP"/>
    <property type="match status" value="1"/>
</dbReference>
<dbReference type="VEuPathDB" id="FungiDB:P174DRAFT_463125"/>
<keyword evidence="4" id="KW-1185">Reference proteome</keyword>
<sequence>MAEDTPAVSRTEAGEAPVERAPSAEAKTAPVESAPETSKEQETEKVNGTQEKPSGDASVSEEKKESTDAPAEESKAPGEAADAKEPEATAAAPAESEAQGATSSKKSGGSRRKSTSGVPEHKSKLSRKKSQARMTNLHAKPGEYYLARLRSFPPWPSIICDEEILPQTLLSTRPVTAMRADGTYREDYADGGKRAHERTFPVMFLETNEFAWIPNTDLTPLDPASCKDVPEKGKSKQLLAAYAVAAEGHDLQYFKELLADHQRALQQELEEQEAQQAAKEAAKAEREAKKNKRKSMDIVDDLEDIDMEDADEPKKAKSSKKRKKDAETDGEAEKPAKTPKTATKLKLTTPKTPTNEAEKKATGASKAKQTASSKKAGKGAVSDEGEEDAGAAPKEPEKQVDQGEAKERKQKEVLFEEEMTTMSSYFTRLERVADDLEVSIIRATKINKVLKMIVKLNSIPRDEEFQFRRRAINILSKWKNVLDADTTTTPAEPKANGAHKEDSVETPAKTETEGEKEEEEIKAAKQDSVEPQDESMADADAALEKAEAPEPAKEASEKEAPKTEEATSADVTEEKTTEEKPAEEKAEEKAVEAAA</sequence>
<dbReference type="Gene3D" id="2.30.30.140">
    <property type="match status" value="1"/>
</dbReference>